<reference evidence="1" key="1">
    <citation type="submission" date="2024-07" db="EMBL/GenBank/DDBJ databases">
        <authorList>
            <person name="Yu S.T."/>
        </authorList>
    </citation>
    <scope>NUCLEOTIDE SEQUENCE</scope>
    <source>
        <strain evidence="1">R21</strain>
    </source>
</reference>
<accession>A0AB39PP59</accession>
<dbReference type="EMBL" id="CP163435">
    <property type="protein sequence ID" value="XDQ31867.1"/>
    <property type="molecule type" value="Genomic_DNA"/>
</dbReference>
<name>A0AB39PP59_9ACTN</name>
<proteinExistence type="predicted"/>
<organism evidence="1">
    <name type="scientific">Streptomyces sp. R21</name>
    <dbReference type="NCBI Taxonomy" id="3238627"/>
    <lineage>
        <taxon>Bacteria</taxon>
        <taxon>Bacillati</taxon>
        <taxon>Actinomycetota</taxon>
        <taxon>Actinomycetes</taxon>
        <taxon>Kitasatosporales</taxon>
        <taxon>Streptomycetaceae</taxon>
        <taxon>Streptomyces</taxon>
    </lineage>
</organism>
<evidence type="ECO:0000313" key="1">
    <source>
        <dbReference type="EMBL" id="XDQ31867.1"/>
    </source>
</evidence>
<dbReference type="AlphaFoldDB" id="A0AB39PP59"/>
<gene>
    <name evidence="1" type="ORF">AB5J56_10205</name>
</gene>
<dbReference type="RefSeq" id="WP_369243181.1">
    <property type="nucleotide sequence ID" value="NZ_CP163435.1"/>
</dbReference>
<protein>
    <submittedName>
        <fullName evidence="1">Uncharacterized protein</fullName>
    </submittedName>
</protein>
<sequence length="49" mass="5163">MPFEFRGIPNCHAGKPIAADLDYDLPFVPVVMVISPINIGTAPGTLLPG</sequence>